<evidence type="ECO:0000256" key="1">
    <source>
        <dbReference type="SAM" id="MobiDB-lite"/>
    </source>
</evidence>
<dbReference type="GO" id="GO:0016874">
    <property type="term" value="F:ligase activity"/>
    <property type="evidence" value="ECO:0007669"/>
    <property type="project" value="UniProtKB-KW"/>
</dbReference>
<proteinExistence type="predicted"/>
<keyword evidence="4" id="KW-0436">Ligase</keyword>
<dbReference type="EMBL" id="SNZF01000002">
    <property type="protein sequence ID" value="TDR37461.1"/>
    <property type="molecule type" value="Genomic_DNA"/>
</dbReference>
<dbReference type="SUPFAM" id="SSF56801">
    <property type="entry name" value="Acetyl-CoA synthetase-like"/>
    <property type="match status" value="1"/>
</dbReference>
<dbReference type="InterPro" id="IPR045851">
    <property type="entry name" value="AMP-bd_C_sf"/>
</dbReference>
<dbReference type="Proteomes" id="UP000294958">
    <property type="component" value="Unassembled WGS sequence"/>
</dbReference>
<dbReference type="RefSeq" id="WP_035026608.1">
    <property type="nucleotide sequence ID" value="NZ_KK073886.1"/>
</dbReference>
<protein>
    <submittedName>
        <fullName evidence="3">AMP-dependent synthetase</fullName>
    </submittedName>
    <submittedName>
        <fullName evidence="4">Phenylacetate-CoA ligase</fullName>
    </submittedName>
</protein>
<feature type="region of interest" description="Disordered" evidence="1">
    <location>
        <begin position="391"/>
        <end position="410"/>
    </location>
</feature>
<accession>A0A011VJR8</accession>
<sequence>MPEHFDAEETRAPESRENALFGALRTMLADVVETAPALKRQLDGISIGAITDRAALQGIPVIRKSDLVALQAKAPPFAGLTSVAAGRLKRLLVSPGPIFDPEGHGRDWWGSARALFAAGMREHDIVHNAFSYHLTPGGYIMESGAHALGCAVIPAGVGNTEQQIEAIAALRPSGYLGTPDFLKILLDRLAEAGIDNPIKRALVSGAAFPPSLQQEVAARGVDAYQAYASAELGVIAYETSARSGLVVNEGLIVEIVRPGTDEAVAEGEVGEVVVTRLSPEYPLLRFGTGDLSRIVPGVSPCGRTNRRLAGWMGRADQRTKVKGMFVDPAQIAAIAKKFPELGRLRLVVTRADEQDQMVLKAEAASAGSDLSGALEQALQASTKMKGRVEIVSPDSLPNDGKVIADERPAG</sequence>
<dbReference type="eggNOG" id="COG1541">
    <property type="taxonomic scope" value="Bacteria"/>
</dbReference>
<evidence type="ECO:0000259" key="2">
    <source>
        <dbReference type="Pfam" id="PF00501"/>
    </source>
</evidence>
<dbReference type="Gene3D" id="3.40.50.12780">
    <property type="entry name" value="N-terminal domain of ligase-like"/>
    <property type="match status" value="1"/>
</dbReference>
<dbReference type="PATRIC" id="fig|69279.3.peg.2233"/>
<dbReference type="OrthoDB" id="580775at2"/>
<name>A0A011VJR8_9HYPH</name>
<reference evidence="4 6" key="2">
    <citation type="submission" date="2019-03" db="EMBL/GenBank/DDBJ databases">
        <title>Genomic Encyclopedia of Type Strains, Phase IV (KMG-IV): sequencing the most valuable type-strain genomes for metagenomic binning, comparative biology and taxonomic classification.</title>
        <authorList>
            <person name="Goeker M."/>
        </authorList>
    </citation>
    <scope>NUCLEOTIDE SEQUENCE [LARGE SCALE GENOMIC DNA]</scope>
    <source>
        <strain evidence="4 6">DSM 11603</strain>
    </source>
</reference>
<dbReference type="PANTHER" id="PTHR43845:SF1">
    <property type="entry name" value="BLR5969 PROTEIN"/>
    <property type="match status" value="1"/>
</dbReference>
<feature type="domain" description="AMP-dependent synthetase/ligase" evidence="2">
    <location>
        <begin position="122"/>
        <end position="275"/>
    </location>
</feature>
<evidence type="ECO:0000313" key="5">
    <source>
        <dbReference type="Proteomes" id="UP000019849"/>
    </source>
</evidence>
<dbReference type="Pfam" id="PF00501">
    <property type="entry name" value="AMP-binding"/>
    <property type="match status" value="1"/>
</dbReference>
<evidence type="ECO:0000313" key="3">
    <source>
        <dbReference type="EMBL" id="EXL08725.1"/>
    </source>
</evidence>
<dbReference type="AlphaFoldDB" id="A0A011VJR8"/>
<gene>
    <name evidence="3" type="ORF">BG36_04165</name>
    <name evidence="4" type="ORF">DES43_1024</name>
</gene>
<dbReference type="InterPro" id="IPR042099">
    <property type="entry name" value="ANL_N_sf"/>
</dbReference>
<dbReference type="Proteomes" id="UP000019849">
    <property type="component" value="Unassembled WGS sequence"/>
</dbReference>
<dbReference type="PANTHER" id="PTHR43845">
    <property type="entry name" value="BLR5969 PROTEIN"/>
    <property type="match status" value="1"/>
</dbReference>
<keyword evidence="6" id="KW-1185">Reference proteome</keyword>
<reference evidence="3 5" key="1">
    <citation type="submission" date="2014-02" db="EMBL/GenBank/DDBJ databases">
        <title>Aquamicrobium defluvii Genome sequencing.</title>
        <authorList>
            <person name="Wang X."/>
        </authorList>
    </citation>
    <scope>NUCLEOTIDE SEQUENCE [LARGE SCALE GENOMIC DNA]</scope>
    <source>
        <strain evidence="3 5">W13Z1</strain>
    </source>
</reference>
<comment type="caution">
    <text evidence="3">The sequence shown here is derived from an EMBL/GenBank/DDBJ whole genome shotgun (WGS) entry which is preliminary data.</text>
</comment>
<dbReference type="Gene3D" id="3.30.300.30">
    <property type="match status" value="1"/>
</dbReference>
<dbReference type="EMBL" id="JENY01000012">
    <property type="protein sequence ID" value="EXL08725.1"/>
    <property type="molecule type" value="Genomic_DNA"/>
</dbReference>
<evidence type="ECO:0000313" key="4">
    <source>
        <dbReference type="EMBL" id="TDR37461.1"/>
    </source>
</evidence>
<dbReference type="HOGENOM" id="CLU_035301_1_3_5"/>
<organism evidence="3 5">
    <name type="scientific">Aquamicrobium defluvii</name>
    <dbReference type="NCBI Taxonomy" id="69279"/>
    <lineage>
        <taxon>Bacteria</taxon>
        <taxon>Pseudomonadati</taxon>
        <taxon>Pseudomonadota</taxon>
        <taxon>Alphaproteobacteria</taxon>
        <taxon>Hyphomicrobiales</taxon>
        <taxon>Phyllobacteriaceae</taxon>
        <taxon>Aquamicrobium</taxon>
    </lineage>
</organism>
<dbReference type="InterPro" id="IPR000873">
    <property type="entry name" value="AMP-dep_synth/lig_dom"/>
</dbReference>
<dbReference type="STRING" id="69279.BG36_04165"/>
<evidence type="ECO:0000313" key="6">
    <source>
        <dbReference type="Proteomes" id="UP000294958"/>
    </source>
</evidence>